<dbReference type="InterPro" id="IPR003660">
    <property type="entry name" value="HAMP_dom"/>
</dbReference>
<keyword evidence="9" id="KW-0902">Two-component regulatory system</keyword>
<dbReference type="SUPFAM" id="SSF55874">
    <property type="entry name" value="ATPase domain of HSP90 chaperone/DNA topoisomerase II/histidine kinase"/>
    <property type="match status" value="1"/>
</dbReference>
<evidence type="ECO:0000256" key="6">
    <source>
        <dbReference type="ARBA" id="ARBA00022692"/>
    </source>
</evidence>
<dbReference type="Proteomes" id="UP000094412">
    <property type="component" value="Unassembled WGS sequence"/>
</dbReference>
<dbReference type="OrthoDB" id="9809329at2"/>
<reference evidence="14 15" key="1">
    <citation type="submission" date="2016-08" db="EMBL/GenBank/DDBJ databases">
        <title>Whole genome sequence of Mesorhizobium sp. strain UASWS1009 isolated from industrial sewage.</title>
        <authorList>
            <person name="Crovadore J."/>
            <person name="Calmin G."/>
            <person name="Chablais R."/>
            <person name="Cochard B."/>
            <person name="Lefort F."/>
        </authorList>
    </citation>
    <scope>NUCLEOTIDE SEQUENCE [LARGE SCALE GENOMIC DNA]</scope>
    <source>
        <strain evidence="14 15">UASWS1009</strain>
    </source>
</reference>
<dbReference type="InterPro" id="IPR003594">
    <property type="entry name" value="HATPase_dom"/>
</dbReference>
<dbReference type="CDD" id="cd00082">
    <property type="entry name" value="HisKA"/>
    <property type="match status" value="1"/>
</dbReference>
<keyword evidence="8 11" id="KW-1133">Transmembrane helix</keyword>
<dbReference type="SMART" id="SM00387">
    <property type="entry name" value="HATPase_c"/>
    <property type="match status" value="1"/>
</dbReference>
<dbReference type="AlphaFoldDB" id="A0A1C2DCL8"/>
<sequence>MRKPRPRSLQWVLVRRLIILQAVMLVVFLGLITLVFFVAQPRLVVDNEAAALVVGEALGRDAAGQLVLRDTEELTNFRKSFPNMWFVARDEKGGVLKQGNVPAVYASGGDGLLKSVDRAALTFAQLDLRPAASYANLETSAGRVGVLASTMSSREENTGVEANIDLQIDLARNPDGTTNWVRVGPILVILTIIMLLPIIIVMGVTTLVTTPAVVRRSLAGLVATAREAGNIDIDNRAVQLPTERVPQEVAPLVQAFNRALARLGEGYDKRNRFLTDAAHELRTPIAILRTRAELLREDPESRRLQKDIERLSHLAQQLLDRQVLDHAAGPREVVDLVELARTLAADFAPLALEAGYDLSFEPAGRPVLVDIRSQQVERAVANLLRNAIEHGGGSGTITVLVDGEGGLEIHDEGPGIPLEERERVFEPFYRLRPRSSGAGLGLNLAREIARLHGGRIDILNGRWNGTHIRLQLPLAETPAKKIRSGPAARTS</sequence>
<gene>
    <name evidence="14" type="ORF">QV13_22285</name>
</gene>
<evidence type="ECO:0000256" key="8">
    <source>
        <dbReference type="ARBA" id="ARBA00022989"/>
    </source>
</evidence>
<dbReference type="InterPro" id="IPR036890">
    <property type="entry name" value="HATPase_C_sf"/>
</dbReference>
<dbReference type="InterPro" id="IPR050428">
    <property type="entry name" value="TCS_sensor_his_kinase"/>
</dbReference>
<comment type="subcellular location">
    <subcellularLocation>
        <location evidence="2">Membrane</location>
        <topology evidence="2">Multi-pass membrane protein</topology>
    </subcellularLocation>
</comment>
<evidence type="ECO:0000259" key="13">
    <source>
        <dbReference type="PROSITE" id="PS50885"/>
    </source>
</evidence>
<evidence type="ECO:0000256" key="3">
    <source>
        <dbReference type="ARBA" id="ARBA00012438"/>
    </source>
</evidence>
<evidence type="ECO:0000313" key="15">
    <source>
        <dbReference type="Proteomes" id="UP000094412"/>
    </source>
</evidence>
<organism evidence="14 15">
    <name type="scientific">Mesorhizobium hungaricum</name>
    <dbReference type="NCBI Taxonomy" id="1566387"/>
    <lineage>
        <taxon>Bacteria</taxon>
        <taxon>Pseudomonadati</taxon>
        <taxon>Pseudomonadota</taxon>
        <taxon>Alphaproteobacteria</taxon>
        <taxon>Hyphomicrobiales</taxon>
        <taxon>Phyllobacteriaceae</taxon>
        <taxon>Mesorhizobium</taxon>
    </lineage>
</organism>
<keyword evidence="5" id="KW-0808">Transferase</keyword>
<dbReference type="RefSeq" id="WP_024926064.1">
    <property type="nucleotide sequence ID" value="NZ_MDEO01000036.1"/>
</dbReference>
<dbReference type="PROSITE" id="PS50109">
    <property type="entry name" value="HIS_KIN"/>
    <property type="match status" value="1"/>
</dbReference>
<evidence type="ECO:0000256" key="7">
    <source>
        <dbReference type="ARBA" id="ARBA00022777"/>
    </source>
</evidence>
<dbReference type="Gene3D" id="3.30.565.10">
    <property type="entry name" value="Histidine kinase-like ATPase, C-terminal domain"/>
    <property type="match status" value="1"/>
</dbReference>
<dbReference type="InterPro" id="IPR036097">
    <property type="entry name" value="HisK_dim/P_sf"/>
</dbReference>
<dbReference type="PANTHER" id="PTHR45436">
    <property type="entry name" value="SENSOR HISTIDINE KINASE YKOH"/>
    <property type="match status" value="1"/>
</dbReference>
<dbReference type="Pfam" id="PF02518">
    <property type="entry name" value="HATPase_c"/>
    <property type="match status" value="1"/>
</dbReference>
<dbReference type="Gene3D" id="1.10.287.130">
    <property type="match status" value="1"/>
</dbReference>
<feature type="transmembrane region" description="Helical" evidence="11">
    <location>
        <begin position="186"/>
        <end position="208"/>
    </location>
</feature>
<keyword evidence="10 11" id="KW-0472">Membrane</keyword>
<dbReference type="GO" id="GO:0000155">
    <property type="term" value="F:phosphorelay sensor kinase activity"/>
    <property type="evidence" value="ECO:0007669"/>
    <property type="project" value="InterPro"/>
</dbReference>
<keyword evidence="7 14" id="KW-0418">Kinase</keyword>
<dbReference type="EMBL" id="MDEO01000036">
    <property type="protein sequence ID" value="OCX12376.1"/>
    <property type="molecule type" value="Genomic_DNA"/>
</dbReference>
<comment type="caution">
    <text evidence="14">The sequence shown here is derived from an EMBL/GenBank/DDBJ whole genome shotgun (WGS) entry which is preliminary data.</text>
</comment>
<dbReference type="EC" id="2.7.13.3" evidence="3"/>
<evidence type="ECO:0000256" key="2">
    <source>
        <dbReference type="ARBA" id="ARBA00004141"/>
    </source>
</evidence>
<name>A0A1C2DCL8_9HYPH</name>
<keyword evidence="15" id="KW-1185">Reference proteome</keyword>
<proteinExistence type="predicted"/>
<evidence type="ECO:0000256" key="5">
    <source>
        <dbReference type="ARBA" id="ARBA00022679"/>
    </source>
</evidence>
<protein>
    <recommendedName>
        <fullName evidence="3">histidine kinase</fullName>
        <ecNumber evidence="3">2.7.13.3</ecNumber>
    </recommendedName>
</protein>
<evidence type="ECO:0000256" key="10">
    <source>
        <dbReference type="ARBA" id="ARBA00023136"/>
    </source>
</evidence>
<evidence type="ECO:0000256" key="1">
    <source>
        <dbReference type="ARBA" id="ARBA00000085"/>
    </source>
</evidence>
<feature type="domain" description="Histidine kinase" evidence="12">
    <location>
        <begin position="276"/>
        <end position="476"/>
    </location>
</feature>
<evidence type="ECO:0000256" key="9">
    <source>
        <dbReference type="ARBA" id="ARBA00023012"/>
    </source>
</evidence>
<accession>A0A1C2DCL8</accession>
<dbReference type="PANTHER" id="PTHR45436:SF15">
    <property type="entry name" value="SENSOR HISTIDINE KINASE CUSS"/>
    <property type="match status" value="1"/>
</dbReference>
<dbReference type="PROSITE" id="PS50885">
    <property type="entry name" value="HAMP"/>
    <property type="match status" value="1"/>
</dbReference>
<dbReference type="InterPro" id="IPR004358">
    <property type="entry name" value="Sig_transdc_His_kin-like_C"/>
</dbReference>
<dbReference type="GO" id="GO:0005886">
    <property type="term" value="C:plasma membrane"/>
    <property type="evidence" value="ECO:0007669"/>
    <property type="project" value="TreeGrafter"/>
</dbReference>
<dbReference type="CDD" id="cd00075">
    <property type="entry name" value="HATPase"/>
    <property type="match status" value="1"/>
</dbReference>
<evidence type="ECO:0000256" key="11">
    <source>
        <dbReference type="SAM" id="Phobius"/>
    </source>
</evidence>
<dbReference type="PRINTS" id="PR00344">
    <property type="entry name" value="BCTRLSENSOR"/>
</dbReference>
<keyword evidence="6 11" id="KW-0812">Transmembrane</keyword>
<dbReference type="Pfam" id="PF00512">
    <property type="entry name" value="HisKA"/>
    <property type="match status" value="1"/>
</dbReference>
<comment type="catalytic activity">
    <reaction evidence="1">
        <text>ATP + protein L-histidine = ADP + protein N-phospho-L-histidine.</text>
        <dbReference type="EC" id="2.7.13.3"/>
    </reaction>
</comment>
<keyword evidence="4" id="KW-0597">Phosphoprotein</keyword>
<evidence type="ECO:0000256" key="4">
    <source>
        <dbReference type="ARBA" id="ARBA00022553"/>
    </source>
</evidence>
<evidence type="ECO:0000313" key="14">
    <source>
        <dbReference type="EMBL" id="OCX12376.1"/>
    </source>
</evidence>
<feature type="transmembrane region" description="Helical" evidence="11">
    <location>
        <begin position="12"/>
        <end position="39"/>
    </location>
</feature>
<dbReference type="InterPro" id="IPR005467">
    <property type="entry name" value="His_kinase_dom"/>
</dbReference>
<evidence type="ECO:0000259" key="12">
    <source>
        <dbReference type="PROSITE" id="PS50109"/>
    </source>
</evidence>
<dbReference type="STRING" id="1566387.QV13_22285"/>
<dbReference type="InterPro" id="IPR003661">
    <property type="entry name" value="HisK_dim/P_dom"/>
</dbReference>
<dbReference type="SMART" id="SM00388">
    <property type="entry name" value="HisKA"/>
    <property type="match status" value="1"/>
</dbReference>
<dbReference type="SUPFAM" id="SSF47384">
    <property type="entry name" value="Homodimeric domain of signal transducing histidine kinase"/>
    <property type="match status" value="1"/>
</dbReference>
<feature type="domain" description="HAMP" evidence="13">
    <location>
        <begin position="215"/>
        <end position="268"/>
    </location>
</feature>